<keyword evidence="4" id="KW-1185">Reference proteome</keyword>
<evidence type="ECO:0000259" key="2">
    <source>
        <dbReference type="Pfam" id="PF07969"/>
    </source>
</evidence>
<reference evidence="3 4" key="1">
    <citation type="submission" date="2020-07" db="EMBL/GenBank/DDBJ databases">
        <title>Complete genome sequence of Chitinibacter sp. 2T18.</title>
        <authorList>
            <person name="Bae J.-W."/>
            <person name="Choi J.-W."/>
        </authorList>
    </citation>
    <scope>NUCLEOTIDE SEQUENCE [LARGE SCALE GENOMIC DNA]</scope>
    <source>
        <strain evidence="3 4">2T18</strain>
    </source>
</reference>
<evidence type="ECO:0000313" key="3">
    <source>
        <dbReference type="EMBL" id="QLG89032.1"/>
    </source>
</evidence>
<keyword evidence="3" id="KW-0378">Hydrolase</keyword>
<dbReference type="Proteomes" id="UP000509597">
    <property type="component" value="Chromosome"/>
</dbReference>
<dbReference type="SUPFAM" id="SSF51556">
    <property type="entry name" value="Metallo-dependent hydrolases"/>
    <property type="match status" value="1"/>
</dbReference>
<dbReference type="RefSeq" id="WP_179355533.1">
    <property type="nucleotide sequence ID" value="NZ_CP058627.1"/>
</dbReference>
<protein>
    <submittedName>
        <fullName evidence="3">Amidohydrolase</fullName>
    </submittedName>
</protein>
<dbReference type="Gene3D" id="3.20.20.140">
    <property type="entry name" value="Metal-dependent hydrolases"/>
    <property type="match status" value="1"/>
</dbReference>
<dbReference type="InterPro" id="IPR013108">
    <property type="entry name" value="Amidohydro_3"/>
</dbReference>
<dbReference type="KEGG" id="chiz:HQ393_12725"/>
<dbReference type="PANTHER" id="PTHR22642">
    <property type="entry name" value="IMIDAZOLONEPROPIONASE"/>
    <property type="match status" value="1"/>
</dbReference>
<keyword evidence="1" id="KW-0732">Signal</keyword>
<feature type="chain" id="PRO_5028959095" evidence="1">
    <location>
        <begin position="21"/>
        <end position="633"/>
    </location>
</feature>
<dbReference type="InterPro" id="IPR011059">
    <property type="entry name" value="Metal-dep_hydrolase_composite"/>
</dbReference>
<accession>A0A7H9BKW7</accession>
<feature type="signal peptide" evidence="1">
    <location>
        <begin position="1"/>
        <end position="20"/>
    </location>
</feature>
<feature type="domain" description="Amidohydrolase 3" evidence="2">
    <location>
        <begin position="92"/>
        <end position="586"/>
    </location>
</feature>
<evidence type="ECO:0000256" key="1">
    <source>
        <dbReference type="SAM" id="SignalP"/>
    </source>
</evidence>
<dbReference type="AlphaFoldDB" id="A0A7H9BKW7"/>
<dbReference type="EMBL" id="CP058627">
    <property type="protein sequence ID" value="QLG89032.1"/>
    <property type="molecule type" value="Genomic_DNA"/>
</dbReference>
<dbReference type="InterPro" id="IPR033932">
    <property type="entry name" value="YtcJ-like"/>
</dbReference>
<proteinExistence type="predicted"/>
<evidence type="ECO:0000313" key="4">
    <source>
        <dbReference type="Proteomes" id="UP000509597"/>
    </source>
</evidence>
<dbReference type="PANTHER" id="PTHR22642:SF2">
    <property type="entry name" value="PROTEIN LONG AFTER FAR-RED 3"/>
    <property type="match status" value="1"/>
</dbReference>
<gene>
    <name evidence="3" type="ORF">HQ393_12725</name>
</gene>
<dbReference type="Pfam" id="PF07969">
    <property type="entry name" value="Amidohydro_3"/>
    <property type="match status" value="1"/>
</dbReference>
<dbReference type="GO" id="GO:0016810">
    <property type="term" value="F:hydrolase activity, acting on carbon-nitrogen (but not peptide) bonds"/>
    <property type="evidence" value="ECO:0007669"/>
    <property type="project" value="InterPro"/>
</dbReference>
<dbReference type="Gene3D" id="2.30.40.10">
    <property type="entry name" value="Urease, subunit C, domain 1"/>
    <property type="match status" value="1"/>
</dbReference>
<dbReference type="InterPro" id="IPR032466">
    <property type="entry name" value="Metal_Hydrolase"/>
</dbReference>
<sequence>MISKPALTLLCSILLGTSWAQSTSLQDLGGQIASSGNVTTIYLAREFITMNPQQSKAQAIAVKDGKFIAVGSEADVRKLAGSDAKIDRSLVNKVVVAGFIEQHVHPVLAALTMNSKVISIEDWDAIDGFSPAVRNPVEYEARLKSALAEFKAKKNGPETPFISWGYHHYMHGDKMSRAYLDKLAPDFPVIIWHRSCHEFFLNTAALKLTGITEAQVARMPESAQKQLDYAKGHFFEQGAMAVLGNLTPFLATPEKFKQGLEFTEKYYHRNGITLAAEPGGFFSKPLQDLINSVYGDEATPFNHLFMADGKTFSARNPNDAAALIKDTEQVLDWGKGRTAYMPKQVKLLTDGAIYSQLMMMKDGYIDGHLGAWIMDPPVLDYAFQAYWDAGYQIHVHNNGDAGLDVLLDSLEKAVARNPRLDHRTVLVHFGFARPEQIKRWIELGGIVSSNPYYVTALAGPYSKMGIGAARAQFMVPNAEVLKNGGSLSFHSDMPMAPAKPLQLMWAGVNRLTYEGNVAAPAQKISVEAALKAITIDAAYSIQQEKKVGSIEVGKDANLTILEQSPFEVSPTQLKEIKVWGTMLEGRMQPVSQPAQVPSTAKGRIGIKPVAEASELNQALGSSLYSLLSHKHLH</sequence>
<dbReference type="SUPFAM" id="SSF51338">
    <property type="entry name" value="Composite domain of metallo-dependent hydrolases"/>
    <property type="match status" value="1"/>
</dbReference>
<organism evidence="3 4">
    <name type="scientific">Chitinibacter bivalviorum</name>
    <dbReference type="NCBI Taxonomy" id="2739434"/>
    <lineage>
        <taxon>Bacteria</taxon>
        <taxon>Pseudomonadati</taxon>
        <taxon>Pseudomonadota</taxon>
        <taxon>Betaproteobacteria</taxon>
        <taxon>Neisseriales</taxon>
        <taxon>Chitinibacteraceae</taxon>
        <taxon>Chitinibacter</taxon>
    </lineage>
</organism>
<dbReference type="CDD" id="cd01300">
    <property type="entry name" value="YtcJ_like"/>
    <property type="match status" value="1"/>
</dbReference>
<dbReference type="Gene3D" id="3.10.310.70">
    <property type="match status" value="1"/>
</dbReference>
<name>A0A7H9BKW7_9NEIS</name>